<gene>
    <name evidence="2" type="ORF">GO499_01520</name>
</gene>
<dbReference type="AlphaFoldDB" id="A0A6P1SWT9"/>
<accession>A0A6P1SWT9</accession>
<dbReference type="KEGG" id="amaq:GO499_01520"/>
<reference evidence="2 3" key="1">
    <citation type="submission" date="2019-12" db="EMBL/GenBank/DDBJ databases">
        <title>Complete genome sequence of Algicella marina strain 9Alg 56(T) isolated from the red alga Tichocarpus crinitus.</title>
        <authorList>
            <person name="Kim S.-G."/>
            <person name="Nedashkovskaya O.I."/>
        </authorList>
    </citation>
    <scope>NUCLEOTIDE SEQUENCE [LARGE SCALE GENOMIC DNA]</scope>
    <source>
        <strain evidence="2 3">9Alg 56</strain>
    </source>
</reference>
<feature type="region of interest" description="Disordered" evidence="1">
    <location>
        <begin position="176"/>
        <end position="202"/>
    </location>
</feature>
<evidence type="ECO:0000313" key="2">
    <source>
        <dbReference type="EMBL" id="QHQ33951.1"/>
    </source>
</evidence>
<name>A0A6P1SWT9_9RHOB</name>
<protein>
    <submittedName>
        <fullName evidence="2">DUF3108 domain-containing protein</fullName>
    </submittedName>
</protein>
<evidence type="ECO:0000256" key="1">
    <source>
        <dbReference type="SAM" id="MobiDB-lite"/>
    </source>
</evidence>
<dbReference type="InterPro" id="IPR021457">
    <property type="entry name" value="DUF3108"/>
</dbReference>
<dbReference type="EMBL" id="CP046620">
    <property type="protein sequence ID" value="QHQ33951.1"/>
    <property type="molecule type" value="Genomic_DNA"/>
</dbReference>
<keyword evidence="3" id="KW-1185">Reference proteome</keyword>
<proteinExistence type="predicted"/>
<evidence type="ECO:0000313" key="3">
    <source>
        <dbReference type="Proteomes" id="UP000464495"/>
    </source>
</evidence>
<sequence>MALASARREPLTSSSRNMSGVEFKVTVLARLSAFLPCKYRRCIPYLRVGIRPGASGPCRYREKEHGAMLKRILQAAALLAGLSAGIAHAADEEQRYDVYAGGLKLGTMGMNANLANDRYAVNARVAGGGLLGALIKFDFAGRSEGRIAADGTLQPASYSGTSDDGKRERTVKFTYGSKTPRNVSFSPARTPRDYDAAPSAQSGTLDPISATLSLLRPMPVGEACGKRVEVFDGSKRSRLSVAARQPARDGLFVCNGTYSRISGFSPKLMAKQVNFPFSIFWRETNGMMEVVRFQTDTTFGTVSAIRR</sequence>
<dbReference type="Pfam" id="PF11306">
    <property type="entry name" value="DUF3108"/>
    <property type="match status" value="1"/>
</dbReference>
<dbReference type="Proteomes" id="UP000464495">
    <property type="component" value="Chromosome"/>
</dbReference>
<feature type="compositionally biased region" description="Polar residues" evidence="1">
    <location>
        <begin position="176"/>
        <end position="187"/>
    </location>
</feature>
<organism evidence="2 3">
    <name type="scientific">Algicella marina</name>
    <dbReference type="NCBI Taxonomy" id="2683284"/>
    <lineage>
        <taxon>Bacteria</taxon>
        <taxon>Pseudomonadati</taxon>
        <taxon>Pseudomonadota</taxon>
        <taxon>Alphaproteobacteria</taxon>
        <taxon>Rhodobacterales</taxon>
        <taxon>Paracoccaceae</taxon>
        <taxon>Algicella</taxon>
    </lineage>
</organism>